<name>A0A8D5FTA1_9BACT</name>
<evidence type="ECO:0008006" key="5">
    <source>
        <dbReference type="Google" id="ProtNLM"/>
    </source>
</evidence>
<evidence type="ECO:0000313" key="3">
    <source>
        <dbReference type="EMBL" id="BCL61001.1"/>
    </source>
</evidence>
<feature type="region of interest" description="Disordered" evidence="1">
    <location>
        <begin position="70"/>
        <end position="98"/>
    </location>
</feature>
<keyword evidence="2" id="KW-0472">Membrane</keyword>
<dbReference type="InterPro" id="IPR012902">
    <property type="entry name" value="N_methyl_site"/>
</dbReference>
<evidence type="ECO:0000313" key="4">
    <source>
        <dbReference type="Proteomes" id="UP000826725"/>
    </source>
</evidence>
<evidence type="ECO:0000256" key="1">
    <source>
        <dbReference type="SAM" id="MobiDB-lite"/>
    </source>
</evidence>
<keyword evidence="4" id="KW-1185">Reference proteome</keyword>
<dbReference type="AlphaFoldDB" id="A0A8D5FTA1"/>
<dbReference type="Pfam" id="PF07963">
    <property type="entry name" value="N_methyl"/>
    <property type="match status" value="1"/>
</dbReference>
<dbReference type="PROSITE" id="PS00409">
    <property type="entry name" value="PROKAR_NTER_METHYL"/>
    <property type="match status" value="1"/>
</dbReference>
<evidence type="ECO:0000256" key="2">
    <source>
        <dbReference type="SAM" id="Phobius"/>
    </source>
</evidence>
<proteinExistence type="predicted"/>
<dbReference type="EMBL" id="AP024086">
    <property type="protein sequence ID" value="BCL61001.1"/>
    <property type="molecule type" value="Genomic_DNA"/>
</dbReference>
<keyword evidence="2" id="KW-0812">Transmembrane</keyword>
<dbReference type="RefSeq" id="WP_228857072.1">
    <property type="nucleotide sequence ID" value="NZ_AP024086.1"/>
</dbReference>
<organism evidence="3 4">
    <name type="scientific">Desulfomarina profundi</name>
    <dbReference type="NCBI Taxonomy" id="2772557"/>
    <lineage>
        <taxon>Bacteria</taxon>
        <taxon>Pseudomonadati</taxon>
        <taxon>Thermodesulfobacteriota</taxon>
        <taxon>Desulfobulbia</taxon>
        <taxon>Desulfobulbales</taxon>
        <taxon>Desulfobulbaceae</taxon>
        <taxon>Desulfomarina</taxon>
    </lineage>
</organism>
<feature type="compositionally biased region" description="Low complexity" evidence="1">
    <location>
        <begin position="70"/>
        <end position="83"/>
    </location>
</feature>
<sequence>MKTQEKGFTLVEVLIAMVIFTIGILALQMMQVKSIDENSNAGGISAKSMMAASFIEDIMRLDYSDPLLTDLDGDGTNQDSNGDGIDDQDDGNVNTTNPNEEFGLRHWQCCPGNVDPRGNAVAGCVNIADQCAFYDDYDVYWNIAVDYPVENTKTINIIVINSKDKAAQTARPVHRAEYSYIKDDVI</sequence>
<keyword evidence="2" id="KW-1133">Transmembrane helix</keyword>
<protein>
    <recommendedName>
        <fullName evidence="5">Type IV pilus modification protein PilV</fullName>
    </recommendedName>
</protein>
<accession>A0A8D5FTA1</accession>
<dbReference type="NCBIfam" id="TIGR02532">
    <property type="entry name" value="IV_pilin_GFxxxE"/>
    <property type="match status" value="1"/>
</dbReference>
<dbReference type="Proteomes" id="UP000826725">
    <property type="component" value="Chromosome"/>
</dbReference>
<feature type="transmembrane region" description="Helical" evidence="2">
    <location>
        <begin position="7"/>
        <end position="30"/>
    </location>
</feature>
<gene>
    <name evidence="3" type="ORF">DGMP_16940</name>
</gene>
<reference evidence="3" key="1">
    <citation type="submission" date="2020-09" db="EMBL/GenBank/DDBJ databases">
        <title>Desulfogranum mesoprofundum gen. nov., sp. nov., a novel mesophilic, sulfate-reducing chemolithoautotroph isolated from a deep-sea hydrothermal vent chimney in the Suiyo Seamount.</title>
        <authorList>
            <person name="Hashimoto Y."/>
            <person name="Nakagawa S."/>
        </authorList>
    </citation>
    <scope>NUCLEOTIDE SEQUENCE</scope>
    <source>
        <strain evidence="3">KT2</strain>
    </source>
</reference>
<dbReference type="KEGG" id="dbk:DGMP_16940"/>